<protein>
    <submittedName>
        <fullName evidence="11">TPKC protein</fullName>
    </submittedName>
</protein>
<dbReference type="PANTHER" id="PTHR11003">
    <property type="entry name" value="POTASSIUM CHANNEL, SUBFAMILY K"/>
    <property type="match status" value="1"/>
</dbReference>
<feature type="domain" description="EF-hand" evidence="10">
    <location>
        <begin position="268"/>
        <end position="297"/>
    </location>
</feature>
<dbReference type="EMBL" id="CAJNJA010042398">
    <property type="protein sequence ID" value="CAE7783666.1"/>
    <property type="molecule type" value="Genomic_DNA"/>
</dbReference>
<reference evidence="11" key="1">
    <citation type="submission" date="2021-02" db="EMBL/GenBank/DDBJ databases">
        <authorList>
            <person name="Dougan E. K."/>
            <person name="Rhodes N."/>
            <person name="Thang M."/>
            <person name="Chan C."/>
        </authorList>
    </citation>
    <scope>NUCLEOTIDE SEQUENCE</scope>
</reference>
<evidence type="ECO:0000259" key="10">
    <source>
        <dbReference type="PROSITE" id="PS50222"/>
    </source>
</evidence>
<evidence type="ECO:0000313" key="12">
    <source>
        <dbReference type="Proteomes" id="UP000601435"/>
    </source>
</evidence>
<dbReference type="Pfam" id="PF07885">
    <property type="entry name" value="Ion_trans_2"/>
    <property type="match status" value="2"/>
</dbReference>
<feature type="transmembrane region" description="Helical" evidence="9">
    <location>
        <begin position="34"/>
        <end position="53"/>
    </location>
</feature>
<keyword evidence="5 9" id="KW-1133">Transmembrane helix</keyword>
<dbReference type="InterPro" id="IPR013099">
    <property type="entry name" value="K_chnl_dom"/>
</dbReference>
<dbReference type="PANTHER" id="PTHR11003:SF291">
    <property type="entry name" value="IP11374P"/>
    <property type="match status" value="1"/>
</dbReference>
<dbReference type="GO" id="GO:0015271">
    <property type="term" value="F:outward rectifier potassium channel activity"/>
    <property type="evidence" value="ECO:0007669"/>
    <property type="project" value="TreeGrafter"/>
</dbReference>
<evidence type="ECO:0000256" key="2">
    <source>
        <dbReference type="ARBA" id="ARBA00022448"/>
    </source>
</evidence>
<proteinExistence type="predicted"/>
<keyword evidence="7 9" id="KW-0472">Membrane</keyword>
<dbReference type="InterPro" id="IPR002048">
    <property type="entry name" value="EF_hand_dom"/>
</dbReference>
<name>A0A812YJZ4_9DINO</name>
<evidence type="ECO:0000256" key="6">
    <source>
        <dbReference type="ARBA" id="ARBA00023065"/>
    </source>
</evidence>
<evidence type="ECO:0000256" key="5">
    <source>
        <dbReference type="ARBA" id="ARBA00022989"/>
    </source>
</evidence>
<dbReference type="GO" id="GO:0005737">
    <property type="term" value="C:cytoplasm"/>
    <property type="evidence" value="ECO:0007669"/>
    <property type="project" value="UniProtKB-ARBA"/>
</dbReference>
<feature type="transmembrane region" description="Helical" evidence="9">
    <location>
        <begin position="229"/>
        <end position="253"/>
    </location>
</feature>
<keyword evidence="6" id="KW-0406">Ion transport</keyword>
<dbReference type="InterPro" id="IPR011992">
    <property type="entry name" value="EF-hand-dom_pair"/>
</dbReference>
<dbReference type="GO" id="GO:0030322">
    <property type="term" value="P:stabilization of membrane potential"/>
    <property type="evidence" value="ECO:0007669"/>
    <property type="project" value="TreeGrafter"/>
</dbReference>
<dbReference type="Proteomes" id="UP000601435">
    <property type="component" value="Unassembled WGS sequence"/>
</dbReference>
<dbReference type="InterPro" id="IPR018247">
    <property type="entry name" value="EF_Hand_1_Ca_BS"/>
</dbReference>
<evidence type="ECO:0000313" key="11">
    <source>
        <dbReference type="EMBL" id="CAE7783666.1"/>
    </source>
</evidence>
<keyword evidence="8" id="KW-0407">Ion channel</keyword>
<dbReference type="InterPro" id="IPR003280">
    <property type="entry name" value="2pore_dom_K_chnl"/>
</dbReference>
<dbReference type="GO" id="GO:0022841">
    <property type="term" value="F:potassium ion leak channel activity"/>
    <property type="evidence" value="ECO:0007669"/>
    <property type="project" value="TreeGrafter"/>
</dbReference>
<feature type="transmembrane region" description="Helical" evidence="9">
    <location>
        <begin position="86"/>
        <end position="107"/>
    </location>
</feature>
<dbReference type="SMART" id="SM00054">
    <property type="entry name" value="EFh"/>
    <property type="match status" value="2"/>
</dbReference>
<evidence type="ECO:0000256" key="9">
    <source>
        <dbReference type="SAM" id="Phobius"/>
    </source>
</evidence>
<dbReference type="Gene3D" id="1.10.238.10">
    <property type="entry name" value="EF-hand"/>
    <property type="match status" value="1"/>
</dbReference>
<dbReference type="OrthoDB" id="415460at2759"/>
<evidence type="ECO:0000256" key="8">
    <source>
        <dbReference type="ARBA" id="ARBA00023303"/>
    </source>
</evidence>
<evidence type="ECO:0000256" key="3">
    <source>
        <dbReference type="ARBA" id="ARBA00022692"/>
    </source>
</evidence>
<keyword evidence="2" id="KW-0813">Transport</keyword>
<comment type="caution">
    <text evidence="11">The sequence shown here is derived from an EMBL/GenBank/DDBJ whole genome shotgun (WGS) entry which is preliminary data.</text>
</comment>
<dbReference type="AlphaFoldDB" id="A0A812YJZ4"/>
<accession>A0A812YJZ4</accession>
<dbReference type="Pfam" id="PF13499">
    <property type="entry name" value="EF-hand_7"/>
    <property type="match status" value="1"/>
</dbReference>
<dbReference type="PROSITE" id="PS00018">
    <property type="entry name" value="EF_HAND_1"/>
    <property type="match status" value="2"/>
</dbReference>
<comment type="subcellular location">
    <subcellularLocation>
        <location evidence="1">Membrane</location>
        <topology evidence="1">Multi-pass membrane protein</topology>
    </subcellularLocation>
</comment>
<keyword evidence="3 9" id="KW-0812">Transmembrane</keyword>
<dbReference type="SUPFAM" id="SSF47473">
    <property type="entry name" value="EF-hand"/>
    <property type="match status" value="1"/>
</dbReference>
<keyword evidence="4" id="KW-0106">Calcium</keyword>
<dbReference type="CDD" id="cd00051">
    <property type="entry name" value="EFh"/>
    <property type="match status" value="1"/>
</dbReference>
<dbReference type="GO" id="GO:0005509">
    <property type="term" value="F:calcium ion binding"/>
    <property type="evidence" value="ECO:0007669"/>
    <property type="project" value="InterPro"/>
</dbReference>
<gene>
    <name evidence="11" type="primary">TPKC</name>
    <name evidence="11" type="ORF">SNEC2469_LOCUS22980</name>
</gene>
<dbReference type="GO" id="GO:0005886">
    <property type="term" value="C:plasma membrane"/>
    <property type="evidence" value="ECO:0007669"/>
    <property type="project" value="TreeGrafter"/>
</dbReference>
<evidence type="ECO:0000256" key="4">
    <source>
        <dbReference type="ARBA" id="ARBA00022837"/>
    </source>
</evidence>
<keyword evidence="12" id="KW-1185">Reference proteome</keyword>
<feature type="domain" description="EF-hand" evidence="10">
    <location>
        <begin position="301"/>
        <end position="336"/>
    </location>
</feature>
<dbReference type="SUPFAM" id="SSF81324">
    <property type="entry name" value="Voltage-gated potassium channels"/>
    <property type="match status" value="2"/>
</dbReference>
<evidence type="ECO:0000256" key="1">
    <source>
        <dbReference type="ARBA" id="ARBA00004141"/>
    </source>
</evidence>
<sequence>MEQPLLPGKKKGVRKRTKDDFKAKLPVVLRYPKLFNLFCVAVYFAVGFVVLSSQEDWEPSTVLYVVAQIVTTIGYGDVTVHHGGKVFMTLYVLLGILLVADAINNFFDTVLDKAETELEDVMKNVESAVGGSAPDPLRNPSPRHQAWLDLTIAAVTYAVSVLIWVAFFSSYERCTCVIAGQRLPGCVEDDCEATGGQKLTVVDATYMAVITFSTVGFGDFTPSTYLGRILGSVWMVVGTLAFANLVGAVSKVLRGKRQEYFKKCVVTRDMFKIIDEDGSGKIDRLEFHNWVLVREGKVARETLEQIDKLFDSLDKDGSGRLSFDEINGKFEQDPAPNTGFSWAKDSSGGIWDNSEGLSDPWSMWGTKPYWGSKQSESISMPVSLRQLSNWRWDSKFAAFGEYSEQSEYSSDWSQEQVLSTNIQRSPNQPWQTGMT</sequence>
<organism evidence="11 12">
    <name type="scientific">Symbiodinium necroappetens</name>
    <dbReference type="NCBI Taxonomy" id="1628268"/>
    <lineage>
        <taxon>Eukaryota</taxon>
        <taxon>Sar</taxon>
        <taxon>Alveolata</taxon>
        <taxon>Dinophyceae</taxon>
        <taxon>Suessiales</taxon>
        <taxon>Symbiodiniaceae</taxon>
        <taxon>Symbiodinium</taxon>
    </lineage>
</organism>
<evidence type="ECO:0000256" key="7">
    <source>
        <dbReference type="ARBA" id="ARBA00023136"/>
    </source>
</evidence>
<dbReference type="PROSITE" id="PS50222">
    <property type="entry name" value="EF_HAND_2"/>
    <property type="match status" value="2"/>
</dbReference>
<feature type="non-terminal residue" evidence="11">
    <location>
        <position position="435"/>
    </location>
</feature>
<feature type="transmembrane region" description="Helical" evidence="9">
    <location>
        <begin position="146"/>
        <end position="167"/>
    </location>
</feature>
<dbReference type="Gene3D" id="1.10.287.70">
    <property type="match status" value="2"/>
</dbReference>